<comment type="caution">
    <text evidence="1">The sequence shown here is derived from an EMBL/GenBank/DDBJ whole genome shotgun (WGS) entry which is preliminary data.</text>
</comment>
<organism evidence="1">
    <name type="scientific">Ophidiomyces ophidiicola</name>
    <dbReference type="NCBI Taxonomy" id="1387563"/>
    <lineage>
        <taxon>Eukaryota</taxon>
        <taxon>Fungi</taxon>
        <taxon>Dikarya</taxon>
        <taxon>Ascomycota</taxon>
        <taxon>Pezizomycotina</taxon>
        <taxon>Eurotiomycetes</taxon>
        <taxon>Eurotiomycetidae</taxon>
        <taxon>Onygenales</taxon>
        <taxon>Onygenaceae</taxon>
        <taxon>Ophidiomyces</taxon>
    </lineage>
</organism>
<gene>
    <name evidence="1" type="ORF">LOY88_006469</name>
</gene>
<name>A0ACB8UN91_9EURO</name>
<reference evidence="1" key="1">
    <citation type="journal article" date="2022" name="bioRxiv">
        <title>Population genetic analysis of Ophidiomyces ophidiicola, the causative agent of snake fungal disease, indicates recent introductions to the USA.</title>
        <authorList>
            <person name="Ladner J.T."/>
            <person name="Palmer J.M."/>
            <person name="Ettinger C.L."/>
            <person name="Stajich J.E."/>
            <person name="Farrell T.M."/>
            <person name="Glorioso B.M."/>
            <person name="Lawson B."/>
            <person name="Price S.J."/>
            <person name="Stengle A.G."/>
            <person name="Grear D.A."/>
            <person name="Lorch J.M."/>
        </authorList>
    </citation>
    <scope>NUCLEOTIDE SEQUENCE</scope>
    <source>
        <strain evidence="1">NWHC 24266-5</strain>
    </source>
</reference>
<protein>
    <submittedName>
        <fullName evidence="1">Uncharacterized protein</fullName>
    </submittedName>
</protein>
<evidence type="ECO:0000313" key="1">
    <source>
        <dbReference type="EMBL" id="KAI2381934.1"/>
    </source>
</evidence>
<sequence>MSGMEYENDNGRYDDAARYDRDRSASPRGNGHSAARNRSMSPNARADARPPVDTRMKGAEDEPGAINSGTNLFVTGIHPRLTEADVSRLFEKYGEVENCSIMLDPHTKESRGFGFVNMCTPEQAEAAKEALQGESIEGRTLSIEKARRSRPRTPTPGKYFGPPKRDFRGPPRGGRFERYDDRRGGYGYGGRRNDDGYRHGRYDSYNDRSREYGRREYRDDYGYRGVDRYATSGREERYGGRGDDRRRGGYHDRDDARAQTASAYASAPPQRESREPYGTHPDDNRWNDRHGARKIVKLHLVLQELSKSSTNVTICATILKTKYQGRSSLFLVNPAILNRSG</sequence>
<dbReference type="EMBL" id="JALBCA010000157">
    <property type="protein sequence ID" value="KAI2381934.1"/>
    <property type="molecule type" value="Genomic_DNA"/>
</dbReference>
<accession>A0ACB8UN91</accession>
<proteinExistence type="predicted"/>